<protein>
    <recommendedName>
        <fullName evidence="8">Ig-like domain-containing protein</fullName>
    </recommendedName>
</protein>
<dbReference type="Proteomes" id="UP000694388">
    <property type="component" value="Unplaced"/>
</dbReference>
<evidence type="ECO:0000313" key="6">
    <source>
        <dbReference type="Ensembl" id="ENSEBUP00000017523.1"/>
    </source>
</evidence>
<dbReference type="InterPro" id="IPR036392">
    <property type="entry name" value="PLAT/LH2_dom_sf"/>
</dbReference>
<dbReference type="InterPro" id="IPR036179">
    <property type="entry name" value="Ig-like_dom_sf"/>
</dbReference>
<dbReference type="CDD" id="cd00096">
    <property type="entry name" value="Ig"/>
    <property type="match status" value="1"/>
</dbReference>
<dbReference type="SUPFAM" id="SSF48726">
    <property type="entry name" value="Immunoglobulin"/>
    <property type="match status" value="1"/>
</dbReference>
<feature type="transmembrane region" description="Helical" evidence="2">
    <location>
        <begin position="460"/>
        <end position="481"/>
    </location>
</feature>
<feature type="signal peptide" evidence="3">
    <location>
        <begin position="1"/>
        <end position="20"/>
    </location>
</feature>
<dbReference type="Gene3D" id="2.60.40.10">
    <property type="entry name" value="Immunoglobulins"/>
    <property type="match status" value="1"/>
</dbReference>
<evidence type="ECO:0000313" key="7">
    <source>
        <dbReference type="Proteomes" id="UP000694388"/>
    </source>
</evidence>
<dbReference type="AlphaFoldDB" id="A0A8C4QLY1"/>
<dbReference type="InterPro" id="IPR013783">
    <property type="entry name" value="Ig-like_fold"/>
</dbReference>
<organism evidence="6 7">
    <name type="scientific">Eptatretus burgeri</name>
    <name type="common">Inshore hagfish</name>
    <dbReference type="NCBI Taxonomy" id="7764"/>
    <lineage>
        <taxon>Eukaryota</taxon>
        <taxon>Metazoa</taxon>
        <taxon>Chordata</taxon>
        <taxon>Craniata</taxon>
        <taxon>Vertebrata</taxon>
        <taxon>Cyclostomata</taxon>
        <taxon>Myxini</taxon>
        <taxon>Myxiniformes</taxon>
        <taxon>Myxinidae</taxon>
        <taxon>Eptatretinae</taxon>
        <taxon>Eptatretus</taxon>
    </lineage>
</organism>
<dbReference type="PANTHER" id="PTHR45901">
    <property type="entry name" value="PROTEIN CBG12474"/>
    <property type="match status" value="1"/>
</dbReference>
<keyword evidence="2" id="KW-0812">Transmembrane</keyword>
<reference evidence="6" key="1">
    <citation type="submission" date="2025-08" db="UniProtKB">
        <authorList>
            <consortium name="Ensembl"/>
        </authorList>
    </citation>
    <scope>IDENTIFICATION</scope>
</reference>
<name>A0A8C4QLY1_EPTBU</name>
<keyword evidence="7" id="KW-1185">Reference proteome</keyword>
<dbReference type="Gene3D" id="2.60.60.20">
    <property type="entry name" value="PLAT/LH2 domain"/>
    <property type="match status" value="1"/>
</dbReference>
<dbReference type="InterPro" id="IPR003599">
    <property type="entry name" value="Ig_sub"/>
</dbReference>
<evidence type="ECO:0000256" key="3">
    <source>
        <dbReference type="SAM" id="SignalP"/>
    </source>
</evidence>
<proteinExistence type="predicted"/>
<comment type="caution">
    <text evidence="1">Lacks conserved residue(s) required for the propagation of feature annotation.</text>
</comment>
<evidence type="ECO:0000259" key="4">
    <source>
        <dbReference type="PROSITE" id="PS50095"/>
    </source>
</evidence>
<keyword evidence="3" id="KW-0732">Signal</keyword>
<evidence type="ECO:0008006" key="8">
    <source>
        <dbReference type="Google" id="ProtNLM"/>
    </source>
</evidence>
<evidence type="ECO:0000256" key="1">
    <source>
        <dbReference type="PROSITE-ProRule" id="PRU00152"/>
    </source>
</evidence>
<dbReference type="PANTHER" id="PTHR45901:SF3">
    <property type="entry name" value="LIPOXYGENASE HOMOLOGY DOMAIN-CONTAINING PROTEIN 1"/>
    <property type="match status" value="1"/>
</dbReference>
<reference evidence="6" key="2">
    <citation type="submission" date="2025-09" db="UniProtKB">
        <authorList>
            <consortium name="Ensembl"/>
        </authorList>
    </citation>
    <scope>IDENTIFICATION</scope>
</reference>
<dbReference type="SMART" id="SM00409">
    <property type="entry name" value="IG"/>
    <property type="match status" value="1"/>
</dbReference>
<keyword evidence="2" id="KW-0472">Membrane</keyword>
<dbReference type="InterPro" id="IPR001024">
    <property type="entry name" value="PLAT/LH2_dom"/>
</dbReference>
<dbReference type="SMART" id="SM00308">
    <property type="entry name" value="LH2"/>
    <property type="match status" value="1"/>
</dbReference>
<evidence type="ECO:0000256" key="2">
    <source>
        <dbReference type="SAM" id="Phobius"/>
    </source>
</evidence>
<feature type="domain" description="Ig-like" evidence="5">
    <location>
        <begin position="31"/>
        <end position="123"/>
    </location>
</feature>
<dbReference type="PROSITE" id="PS50835">
    <property type="entry name" value="IG_LIKE"/>
    <property type="match status" value="1"/>
</dbReference>
<evidence type="ECO:0000259" key="5">
    <source>
        <dbReference type="PROSITE" id="PS50835"/>
    </source>
</evidence>
<accession>A0A8C4QLY1</accession>
<dbReference type="InterPro" id="IPR007110">
    <property type="entry name" value="Ig-like_dom"/>
</dbReference>
<feature type="domain" description="PLAT" evidence="4">
    <location>
        <begin position="158"/>
        <end position="273"/>
    </location>
</feature>
<dbReference type="PROSITE" id="PS50095">
    <property type="entry name" value="PLAT"/>
    <property type="match status" value="1"/>
</dbReference>
<dbReference type="Pfam" id="PF01477">
    <property type="entry name" value="PLAT"/>
    <property type="match status" value="1"/>
</dbReference>
<dbReference type="SUPFAM" id="SSF49723">
    <property type="entry name" value="Lipase/lipooxygenase domain (PLAT/LH2 domain)"/>
    <property type="match status" value="1"/>
</dbReference>
<dbReference type="InterPro" id="IPR052970">
    <property type="entry name" value="Inner_ear_hair_cell_LOXHD"/>
</dbReference>
<keyword evidence="2" id="KW-1133">Transmembrane helix</keyword>
<sequence length="636" mass="71458">MASILSLLVGFTLILGQAACQVQLGITLMRVTEGSSVSFVCEREVGNSTLVRWLRKPVMYGVADQQIGCNKNHCFVLDCNHGRNWTDDNYTILNNGTLHIREVREQDSGLYWCLFETPRVAFSICNHNSSLCASQQQEKASNHCRTPPLLFISVLPKQVYKVFVRTGNVLWSGTDAKVFIELCGEFNCVESELKTSTRNPFEQGQEDHFTIDGTYLGNLTHLKIWHNKAGTGPTWLLKKVTVTEQQFGMSYTFTCSCWIDGNSPKTLPAQFSNQNRFSQQISKHQKEDEENNSSVVLETKPLHKLPLPLWELQNRLISNSSVLWLLCGYEGSNKVVSVLCPTFTPCLDTGKREKPQMQTPENDSCPERSHKCLMLPLHVKRNELQKYWCLFGPAENGTLGNLIPSTVSKGLLNESQENSTLNMTRIIATATASVKEDIQNISNTATSILPHHLPQHWKEVIPLVVFPILGVLMIGIFVYLLRRLYAESTASSVNSLRNRVETSQEVMTTEAEQFCLTTPSSVRQNNSLSAVYSLLDSTDIHTEEHSYMRNSDIEMETMYEELQVNITSPSSLQTDDCDVENTFFPEDQMCMYSIATAPGAASEAPDTVLSEGSDEVPYAIIHQSTFYGQKLDEQLL</sequence>
<dbReference type="Ensembl" id="ENSEBUT00000018100.1">
    <property type="protein sequence ID" value="ENSEBUP00000017523.1"/>
    <property type="gene ID" value="ENSEBUG00000010954.1"/>
</dbReference>
<feature type="chain" id="PRO_5034531039" description="Ig-like domain-containing protein" evidence="3">
    <location>
        <begin position="21"/>
        <end position="636"/>
    </location>
</feature>
<dbReference type="GeneTree" id="ENSGT00940000166516"/>